<accession>A0ABX5SQH8</accession>
<keyword evidence="2" id="KW-1185">Reference proteome</keyword>
<protein>
    <submittedName>
        <fullName evidence="1">Uncharacterized protein</fullName>
    </submittedName>
</protein>
<sequence>MTTAAPRVVAVTDPGRSRNGLGERLELTLLTDVTEPFSAEELDAVTEAIWQALPWEPNAIDLVAGVESTGGTEPVDLRTAAGQLGPMGFAQSGQGGVSLFDMAARYGVWTAPE</sequence>
<proteinExistence type="predicted"/>
<dbReference type="Proteomes" id="UP000295748">
    <property type="component" value="Chromosome"/>
</dbReference>
<reference evidence="1 2" key="1">
    <citation type="submission" date="2019-03" db="EMBL/GenBank/DDBJ databases">
        <authorList>
            <person name="Dong K."/>
        </authorList>
    </citation>
    <scope>NUCLEOTIDE SEQUENCE [LARGE SCALE GENOMIC DNA]</scope>
    <source>
        <strain evidence="2">dk512</strain>
    </source>
</reference>
<evidence type="ECO:0000313" key="2">
    <source>
        <dbReference type="Proteomes" id="UP000295748"/>
    </source>
</evidence>
<organism evidence="1 2">
    <name type="scientific">Microbacterium wangchenii</name>
    <dbReference type="NCBI Taxonomy" id="2541726"/>
    <lineage>
        <taxon>Bacteria</taxon>
        <taxon>Bacillati</taxon>
        <taxon>Actinomycetota</taxon>
        <taxon>Actinomycetes</taxon>
        <taxon>Micrococcales</taxon>
        <taxon>Microbacteriaceae</taxon>
        <taxon>Microbacterium</taxon>
    </lineage>
</organism>
<dbReference type="EMBL" id="CP038266">
    <property type="protein sequence ID" value="QBR87418.1"/>
    <property type="molecule type" value="Genomic_DNA"/>
</dbReference>
<name>A0ABX5SQH8_9MICO</name>
<evidence type="ECO:0000313" key="1">
    <source>
        <dbReference type="EMBL" id="QBR87418.1"/>
    </source>
</evidence>
<gene>
    <name evidence="1" type="ORF">E4K62_01100</name>
</gene>